<protein>
    <submittedName>
        <fullName evidence="1">Uncharacterized protein</fullName>
    </submittedName>
</protein>
<dbReference type="RefSeq" id="WP_181750459.1">
    <property type="nucleotide sequence ID" value="NZ_JACEIQ010000001.1"/>
</dbReference>
<evidence type="ECO:0000313" key="1">
    <source>
        <dbReference type="EMBL" id="MBA4493261.1"/>
    </source>
</evidence>
<dbReference type="Proteomes" id="UP000535491">
    <property type="component" value="Unassembled WGS sequence"/>
</dbReference>
<reference evidence="1 2" key="1">
    <citation type="submission" date="2020-07" db="EMBL/GenBank/DDBJ databases">
        <authorList>
            <person name="Feng H."/>
        </authorList>
    </citation>
    <scope>NUCLEOTIDE SEQUENCE [LARGE SCALE GENOMIC DNA]</scope>
    <source>
        <strain evidence="2">s-10</strain>
    </source>
</reference>
<accession>A0A7W2A6D9</accession>
<name>A0A7W2A6D9_9BACL</name>
<proteinExistence type="predicted"/>
<keyword evidence="2" id="KW-1185">Reference proteome</keyword>
<dbReference type="AlphaFoldDB" id="A0A7W2A6D9"/>
<comment type="caution">
    <text evidence="1">The sequence shown here is derived from an EMBL/GenBank/DDBJ whole genome shotgun (WGS) entry which is preliminary data.</text>
</comment>
<organism evidence="1 2">
    <name type="scientific">Paenactinomyces guangxiensis</name>
    <dbReference type="NCBI Taxonomy" id="1490290"/>
    <lineage>
        <taxon>Bacteria</taxon>
        <taxon>Bacillati</taxon>
        <taxon>Bacillota</taxon>
        <taxon>Bacilli</taxon>
        <taxon>Bacillales</taxon>
        <taxon>Thermoactinomycetaceae</taxon>
        <taxon>Paenactinomyces</taxon>
    </lineage>
</organism>
<gene>
    <name evidence="1" type="ORF">H1191_02910</name>
</gene>
<dbReference type="EMBL" id="JACEIQ010000001">
    <property type="protein sequence ID" value="MBA4493261.1"/>
    <property type="molecule type" value="Genomic_DNA"/>
</dbReference>
<sequence length="268" mass="29064">MPLNVFAKGAIQDKKHKKDLEIAKEYLEKSSDGLTIGFSELLGKSISMDDAEKVISNYYEKNPVPKGILNNPDLLSEIASKEKANEDFIIYEDMKNGQQHRDNGEVFIFDRKGGGKIGVYISKHGGTSLSELAVSGASGINSDGVGTMATTGVRSTLCVATNGYGAKMFDLSAIGNFWYNGSSSSITSHDGLFHRYFWGSSLTISNVSTGNMRTVYTGGYRYSEVYSRAYVETTIPLEWGNIVVGSGTYEASVGVTVSGNVYGRCIRL</sequence>
<evidence type="ECO:0000313" key="2">
    <source>
        <dbReference type="Proteomes" id="UP000535491"/>
    </source>
</evidence>